<reference evidence="3" key="1">
    <citation type="submission" date="2018-04" db="EMBL/GenBank/DDBJ databases">
        <authorList>
            <person name="Cornet L."/>
        </authorList>
    </citation>
    <scope>NUCLEOTIDE SEQUENCE [LARGE SCALE GENOMIC DNA]</scope>
</reference>
<organism evidence="2 3">
    <name type="scientific">Leptolyngbya foveolarum</name>
    <dbReference type="NCBI Taxonomy" id="47253"/>
    <lineage>
        <taxon>Bacteria</taxon>
        <taxon>Bacillati</taxon>
        <taxon>Cyanobacteriota</taxon>
        <taxon>Cyanophyceae</taxon>
        <taxon>Leptolyngbyales</taxon>
        <taxon>Leptolyngbyaceae</taxon>
        <taxon>Leptolyngbya group</taxon>
        <taxon>Leptolyngbya</taxon>
    </lineage>
</organism>
<dbReference type="AlphaFoldDB" id="A0A2W4U4T6"/>
<dbReference type="PROSITE" id="PS50914">
    <property type="entry name" value="BON"/>
    <property type="match status" value="1"/>
</dbReference>
<comment type="caution">
    <text evidence="2">The sequence shown here is derived from an EMBL/GenBank/DDBJ whole genome shotgun (WGS) entry which is preliminary data.</text>
</comment>
<proteinExistence type="predicted"/>
<protein>
    <submittedName>
        <fullName evidence="2">Phospholipid-binding protein</fullName>
    </submittedName>
</protein>
<dbReference type="Proteomes" id="UP000249354">
    <property type="component" value="Unassembled WGS sequence"/>
</dbReference>
<dbReference type="EMBL" id="QBMC01000112">
    <property type="protein sequence ID" value="PZO14207.1"/>
    <property type="molecule type" value="Genomic_DNA"/>
</dbReference>
<name>A0A2W4U4T6_9CYAN</name>
<evidence type="ECO:0000313" key="3">
    <source>
        <dbReference type="Proteomes" id="UP000249354"/>
    </source>
</evidence>
<reference evidence="2 3" key="2">
    <citation type="submission" date="2018-06" db="EMBL/GenBank/DDBJ databases">
        <title>Metagenomic assembly of (sub)arctic Cyanobacteria and their associated microbiome from non-axenic cultures.</title>
        <authorList>
            <person name="Baurain D."/>
        </authorList>
    </citation>
    <scope>NUCLEOTIDE SEQUENCE [LARGE SCALE GENOMIC DNA]</scope>
    <source>
        <strain evidence="2">ULC129bin1</strain>
    </source>
</reference>
<gene>
    <name evidence="2" type="ORF">DCF25_15205</name>
</gene>
<sequence length="117" mass="12366">MGFFSRIFGKDKPKEASSKIKRGVASAGQKAADNEVPDYKVGLNGEFDQSGLAKRVALAFDEDSQLDDIDGLYVAQTSATVVLKGTVPSQDILNKMIKVAKGVDGTDAVDTSQVKVG</sequence>
<accession>A0A2W4U4T6</accession>
<evidence type="ECO:0000313" key="2">
    <source>
        <dbReference type="EMBL" id="PZO14207.1"/>
    </source>
</evidence>
<dbReference type="InterPro" id="IPR007055">
    <property type="entry name" value="BON_dom"/>
</dbReference>
<evidence type="ECO:0000259" key="1">
    <source>
        <dbReference type="PROSITE" id="PS50914"/>
    </source>
</evidence>
<feature type="domain" description="BON" evidence="1">
    <location>
        <begin position="48"/>
        <end position="117"/>
    </location>
</feature>